<evidence type="ECO:0000256" key="2">
    <source>
        <dbReference type="PROSITE-ProRule" id="PRU00261"/>
    </source>
</evidence>
<comment type="caution">
    <text evidence="5">The sequence shown here is derived from an EMBL/GenBank/DDBJ whole genome shotgun (WGS) entry which is preliminary data.</text>
</comment>
<feature type="disulfide bond" evidence="2">
    <location>
        <begin position="116"/>
        <end position="128"/>
    </location>
</feature>
<organism evidence="5 6">
    <name type="scientific">Piromyces finnis</name>
    <dbReference type="NCBI Taxonomy" id="1754191"/>
    <lineage>
        <taxon>Eukaryota</taxon>
        <taxon>Fungi</taxon>
        <taxon>Fungi incertae sedis</taxon>
        <taxon>Chytridiomycota</taxon>
        <taxon>Chytridiomycota incertae sedis</taxon>
        <taxon>Neocallimastigomycetes</taxon>
        <taxon>Neocallimastigales</taxon>
        <taxon>Neocallimastigaceae</taxon>
        <taxon>Piromyces</taxon>
    </lineage>
</organism>
<dbReference type="EMBL" id="MCFH01000145">
    <property type="protein sequence ID" value="ORX36989.1"/>
    <property type="molecule type" value="Genomic_DNA"/>
</dbReference>
<reference evidence="5 6" key="1">
    <citation type="submission" date="2016-08" db="EMBL/GenBank/DDBJ databases">
        <title>Genomes of anaerobic fungi encode conserved fungal cellulosomes for biomass hydrolysis.</title>
        <authorList>
            <consortium name="DOE Joint Genome Institute"/>
            <person name="Haitjema C.H."/>
            <person name="Gilmore S.P."/>
            <person name="Henske J.K."/>
            <person name="Solomon K.V."/>
            <person name="De Groot R."/>
            <person name="Kuo A."/>
            <person name="Mondo S.J."/>
            <person name="Salamov A.A."/>
            <person name="Labutti K."/>
            <person name="Zhao Z."/>
            <person name="Chiniquy J."/>
            <person name="Barry K."/>
            <person name="Brewer H.M."/>
            <person name="Purvine S.O."/>
            <person name="Wright A.T."/>
            <person name="Boxma B."/>
            <person name="Van Alen T."/>
            <person name="Hackstein J.H."/>
            <person name="Baker S.E."/>
            <person name="Grigoriev I.V."/>
            <person name="O'Malley M.A."/>
        </authorList>
    </citation>
    <scope>NUCLEOTIDE SEQUENCE [LARGE SCALE GENOMIC DNA]</scope>
    <source>
        <strain evidence="6">finn</strain>
        <strain evidence="5">Finn</strain>
    </source>
</reference>
<comment type="caution">
    <text evidence="2">Lacks conserved residue(s) required for the propagation of feature annotation.</text>
</comment>
<dbReference type="GO" id="GO:0008061">
    <property type="term" value="F:chitin binding"/>
    <property type="evidence" value="ECO:0007669"/>
    <property type="project" value="UniProtKB-UniRule"/>
</dbReference>
<evidence type="ECO:0000259" key="3">
    <source>
        <dbReference type="PROSITE" id="PS50941"/>
    </source>
</evidence>
<proteinExistence type="predicted"/>
<evidence type="ECO:0000256" key="1">
    <source>
        <dbReference type="ARBA" id="ARBA00022669"/>
    </source>
</evidence>
<dbReference type="SUPFAM" id="SSF57016">
    <property type="entry name" value="Plant lectins/antimicrobial peptides"/>
    <property type="match status" value="1"/>
</dbReference>
<dbReference type="InterPro" id="IPR036861">
    <property type="entry name" value="Endochitinase-like_sf"/>
</dbReference>
<feature type="domain" description="Chitin-binding type-1" evidence="3">
    <location>
        <begin position="106"/>
        <end position="147"/>
    </location>
</feature>
<dbReference type="OrthoDB" id="5598155at2759"/>
<dbReference type="PROSITE" id="PS50941">
    <property type="entry name" value="CHIT_BIND_I_2"/>
    <property type="match status" value="1"/>
</dbReference>
<reference evidence="5 6" key="2">
    <citation type="submission" date="2016-08" db="EMBL/GenBank/DDBJ databases">
        <title>Pervasive Adenine N6-methylation of Active Genes in Fungi.</title>
        <authorList>
            <consortium name="DOE Joint Genome Institute"/>
            <person name="Mondo S.J."/>
            <person name="Dannebaum R.O."/>
            <person name="Kuo R.C."/>
            <person name="Labutti K."/>
            <person name="Haridas S."/>
            <person name="Kuo A."/>
            <person name="Salamov A."/>
            <person name="Ahrendt S.R."/>
            <person name="Lipzen A."/>
            <person name="Sullivan W."/>
            <person name="Andreopoulos W.B."/>
            <person name="Clum A."/>
            <person name="Lindquist E."/>
            <person name="Daum C."/>
            <person name="Ramamoorthy G.K."/>
            <person name="Gryganskyi A."/>
            <person name="Culley D."/>
            <person name="Magnuson J.K."/>
            <person name="James T.Y."/>
            <person name="O'Malley M.A."/>
            <person name="Stajich J.E."/>
            <person name="Spatafora J.W."/>
            <person name="Visel A."/>
            <person name="Grigoriev I.V."/>
        </authorList>
    </citation>
    <scope>NUCLEOTIDE SEQUENCE [LARGE SCALE GENOMIC DNA]</scope>
    <source>
        <strain evidence="6">finn</strain>
        <strain evidence="5">Finn</strain>
    </source>
</reference>
<keyword evidence="6" id="KW-1185">Reference proteome</keyword>
<dbReference type="STRING" id="1754191.A0A1Y1ULW9"/>
<evidence type="ECO:0000313" key="5">
    <source>
        <dbReference type="EMBL" id="ORX38125.1"/>
    </source>
</evidence>
<keyword evidence="2" id="KW-1015">Disulfide bond</keyword>
<sequence>MSENNDVKFNYTTVLNYLNKLGLKNIINGIKEGPNLFINNGKHVVYSKDYIYYGCGINSGNQSCENNQCCGANGKCYNHSNDLCKTSNGCQVEYGKCNIITSNSKNNLCGFNYGNCHSGYCCSYEGICGKTNDHCGVGCQKNYGHCL</sequence>
<dbReference type="Proteomes" id="UP000193719">
    <property type="component" value="Unassembled WGS sequence"/>
</dbReference>
<evidence type="ECO:0000313" key="6">
    <source>
        <dbReference type="Proteomes" id="UP000193719"/>
    </source>
</evidence>
<dbReference type="AlphaFoldDB" id="A0A1Y1ULW9"/>
<dbReference type="EMBL" id="MCFH01000126">
    <property type="protein sequence ID" value="ORX38125.1"/>
    <property type="molecule type" value="Genomic_DNA"/>
</dbReference>
<accession>A0A1Y1ULW9</accession>
<dbReference type="InterPro" id="IPR001002">
    <property type="entry name" value="Chitin-bd_1"/>
</dbReference>
<protein>
    <recommendedName>
        <fullName evidence="3">Chitin-binding type-1 domain-containing protein</fullName>
    </recommendedName>
</protein>
<gene>
    <name evidence="5" type="ORF">BCR36DRAFT_313511</name>
    <name evidence="4" type="ORF">BCR36DRAFT_313756</name>
</gene>
<evidence type="ECO:0000313" key="4">
    <source>
        <dbReference type="EMBL" id="ORX36989.1"/>
    </source>
</evidence>
<name>A0A1Y1ULW9_9FUNG</name>
<dbReference type="Gene3D" id="3.30.60.10">
    <property type="entry name" value="Endochitinase-like"/>
    <property type="match status" value="1"/>
</dbReference>
<keyword evidence="1 2" id="KW-0147">Chitin-binding</keyword>
<feature type="disulfide bond" evidence="2">
    <location>
        <begin position="121"/>
        <end position="135"/>
    </location>
</feature>